<dbReference type="InterPro" id="IPR036116">
    <property type="entry name" value="FN3_sf"/>
</dbReference>
<proteinExistence type="predicted"/>
<evidence type="ECO:0000259" key="3">
    <source>
        <dbReference type="PROSITE" id="PS50853"/>
    </source>
</evidence>
<feature type="compositionally biased region" description="Basic and acidic residues" evidence="2">
    <location>
        <begin position="100"/>
        <end position="111"/>
    </location>
</feature>
<protein>
    <recommendedName>
        <fullName evidence="3">Fibronectin type-III domain-containing protein</fullName>
    </recommendedName>
</protein>
<sequence length="145" mass="16499">LTYSSVSAPRRLRFKEHSSNTLLVSWREPKGDFDSYLFLYNSLPGGQQKEIIVSKSDTKVLITDYNPSKDYIISVIAVRGREHSRPLQGRFKAKTAARGESVRRDESEPQRLADPVGPPDDANEISGGRTKTHHQCFHDQRLQFN</sequence>
<evidence type="ECO:0000256" key="1">
    <source>
        <dbReference type="ARBA" id="ARBA00022737"/>
    </source>
</evidence>
<organism evidence="4 5">
    <name type="scientific">Ameca splendens</name>
    <dbReference type="NCBI Taxonomy" id="208324"/>
    <lineage>
        <taxon>Eukaryota</taxon>
        <taxon>Metazoa</taxon>
        <taxon>Chordata</taxon>
        <taxon>Craniata</taxon>
        <taxon>Vertebrata</taxon>
        <taxon>Euteleostomi</taxon>
        <taxon>Actinopterygii</taxon>
        <taxon>Neopterygii</taxon>
        <taxon>Teleostei</taxon>
        <taxon>Neoteleostei</taxon>
        <taxon>Acanthomorphata</taxon>
        <taxon>Ovalentaria</taxon>
        <taxon>Atherinomorphae</taxon>
        <taxon>Cyprinodontiformes</taxon>
        <taxon>Goodeidae</taxon>
        <taxon>Ameca</taxon>
    </lineage>
</organism>
<comment type="caution">
    <text evidence="4">The sequence shown here is derived from an EMBL/GenBank/DDBJ whole genome shotgun (WGS) entry which is preliminary data.</text>
</comment>
<keyword evidence="5" id="KW-1185">Reference proteome</keyword>
<feature type="region of interest" description="Disordered" evidence="2">
    <location>
        <begin position="86"/>
        <end position="133"/>
    </location>
</feature>
<dbReference type="SMART" id="SM00060">
    <property type="entry name" value="FN3"/>
    <property type="match status" value="1"/>
</dbReference>
<keyword evidence="1" id="KW-0677">Repeat</keyword>
<dbReference type="CDD" id="cd00063">
    <property type="entry name" value="FN3"/>
    <property type="match status" value="1"/>
</dbReference>
<accession>A0ABV0Y1G1</accession>
<dbReference type="EMBL" id="JAHRIP010019555">
    <property type="protein sequence ID" value="MEQ2287405.1"/>
    <property type="molecule type" value="Genomic_DNA"/>
</dbReference>
<dbReference type="PROSITE" id="PS50853">
    <property type="entry name" value="FN3"/>
    <property type="match status" value="1"/>
</dbReference>
<evidence type="ECO:0000256" key="2">
    <source>
        <dbReference type="SAM" id="MobiDB-lite"/>
    </source>
</evidence>
<evidence type="ECO:0000313" key="5">
    <source>
        <dbReference type="Proteomes" id="UP001469553"/>
    </source>
</evidence>
<evidence type="ECO:0000313" key="4">
    <source>
        <dbReference type="EMBL" id="MEQ2287405.1"/>
    </source>
</evidence>
<feature type="domain" description="Fibronectin type-III" evidence="3">
    <location>
        <begin position="8"/>
        <end position="98"/>
    </location>
</feature>
<dbReference type="Gene3D" id="2.60.40.10">
    <property type="entry name" value="Immunoglobulins"/>
    <property type="match status" value="1"/>
</dbReference>
<dbReference type="InterPro" id="IPR013783">
    <property type="entry name" value="Ig-like_fold"/>
</dbReference>
<feature type="non-terminal residue" evidence="4">
    <location>
        <position position="1"/>
    </location>
</feature>
<gene>
    <name evidence="4" type="ORF">AMECASPLE_012058</name>
</gene>
<dbReference type="PANTHER" id="PTHR46708:SF2">
    <property type="entry name" value="FIBRONECTIN TYPE-III DOMAIN-CONTAINING PROTEIN"/>
    <property type="match status" value="1"/>
</dbReference>
<reference evidence="4 5" key="1">
    <citation type="submission" date="2021-06" db="EMBL/GenBank/DDBJ databases">
        <authorList>
            <person name="Palmer J.M."/>
        </authorList>
    </citation>
    <scope>NUCLEOTIDE SEQUENCE [LARGE SCALE GENOMIC DNA]</scope>
    <source>
        <strain evidence="4 5">AS_MEX2019</strain>
        <tissue evidence="4">Muscle</tissue>
    </source>
</reference>
<dbReference type="SUPFAM" id="SSF49265">
    <property type="entry name" value="Fibronectin type III"/>
    <property type="match status" value="1"/>
</dbReference>
<dbReference type="InterPro" id="IPR003961">
    <property type="entry name" value="FN3_dom"/>
</dbReference>
<name>A0ABV0Y1G1_9TELE</name>
<dbReference type="Pfam" id="PF00041">
    <property type="entry name" value="fn3"/>
    <property type="match status" value="1"/>
</dbReference>
<dbReference type="Proteomes" id="UP001469553">
    <property type="component" value="Unassembled WGS sequence"/>
</dbReference>
<dbReference type="PANTHER" id="PTHR46708">
    <property type="entry name" value="TENASCIN"/>
    <property type="match status" value="1"/>
</dbReference>
<dbReference type="InterPro" id="IPR050991">
    <property type="entry name" value="ECM_Regulatory_Proteins"/>
</dbReference>